<dbReference type="PANTHER" id="PTHR24220">
    <property type="entry name" value="IMPORT ATP-BINDING PROTEIN"/>
    <property type="match status" value="1"/>
</dbReference>
<evidence type="ECO:0000256" key="3">
    <source>
        <dbReference type="ARBA" id="ARBA00022840"/>
    </source>
</evidence>
<evidence type="ECO:0000259" key="4">
    <source>
        <dbReference type="PROSITE" id="PS50893"/>
    </source>
</evidence>
<gene>
    <name evidence="5" type="ORF">A3H78_02420</name>
</gene>
<dbReference type="PROSITE" id="PS00211">
    <property type="entry name" value="ABC_TRANSPORTER_1"/>
    <property type="match status" value="1"/>
</dbReference>
<feature type="domain" description="ABC transporter" evidence="4">
    <location>
        <begin position="5"/>
        <end position="244"/>
    </location>
</feature>
<evidence type="ECO:0000256" key="2">
    <source>
        <dbReference type="ARBA" id="ARBA00022741"/>
    </source>
</evidence>
<dbReference type="GO" id="GO:0005886">
    <property type="term" value="C:plasma membrane"/>
    <property type="evidence" value="ECO:0007669"/>
    <property type="project" value="TreeGrafter"/>
</dbReference>
<dbReference type="GO" id="GO:0098796">
    <property type="term" value="C:membrane protein complex"/>
    <property type="evidence" value="ECO:0007669"/>
    <property type="project" value="UniProtKB-ARBA"/>
</dbReference>
<dbReference type="EMBL" id="MGAV01000009">
    <property type="protein sequence ID" value="OGK55188.1"/>
    <property type="molecule type" value="Genomic_DNA"/>
</dbReference>
<dbReference type="GO" id="GO:0016887">
    <property type="term" value="F:ATP hydrolysis activity"/>
    <property type="evidence" value="ECO:0007669"/>
    <property type="project" value="InterPro"/>
</dbReference>
<dbReference type="CDD" id="cd03255">
    <property type="entry name" value="ABC_MJ0796_LolCDE_FtsE"/>
    <property type="match status" value="1"/>
</dbReference>
<dbReference type="InterPro" id="IPR015854">
    <property type="entry name" value="ABC_transpr_LolD-like"/>
</dbReference>
<keyword evidence="2" id="KW-0547">Nucleotide-binding</keyword>
<evidence type="ECO:0000313" key="6">
    <source>
        <dbReference type="Proteomes" id="UP000177418"/>
    </source>
</evidence>
<dbReference type="SUPFAM" id="SSF52540">
    <property type="entry name" value="P-loop containing nucleoside triphosphate hydrolases"/>
    <property type="match status" value="1"/>
</dbReference>
<dbReference type="Proteomes" id="UP000177418">
    <property type="component" value="Unassembled WGS sequence"/>
</dbReference>
<protein>
    <recommendedName>
        <fullName evidence="4">ABC transporter domain-containing protein</fullName>
    </recommendedName>
</protein>
<proteinExistence type="predicted"/>
<dbReference type="GO" id="GO:0022857">
    <property type="term" value="F:transmembrane transporter activity"/>
    <property type="evidence" value="ECO:0007669"/>
    <property type="project" value="UniProtKB-ARBA"/>
</dbReference>
<dbReference type="PROSITE" id="PS50893">
    <property type="entry name" value="ABC_TRANSPORTER_2"/>
    <property type="match status" value="1"/>
</dbReference>
<dbReference type="InterPro" id="IPR017911">
    <property type="entry name" value="MacB-like_ATP-bd"/>
</dbReference>
<evidence type="ECO:0000313" key="5">
    <source>
        <dbReference type="EMBL" id="OGK55188.1"/>
    </source>
</evidence>
<dbReference type="Pfam" id="PF00005">
    <property type="entry name" value="ABC_tran"/>
    <property type="match status" value="1"/>
</dbReference>
<dbReference type="InterPro" id="IPR003439">
    <property type="entry name" value="ABC_transporter-like_ATP-bd"/>
</dbReference>
<dbReference type="Gene3D" id="3.40.50.300">
    <property type="entry name" value="P-loop containing nucleotide triphosphate hydrolases"/>
    <property type="match status" value="1"/>
</dbReference>
<dbReference type="InterPro" id="IPR017871">
    <property type="entry name" value="ABC_transporter-like_CS"/>
</dbReference>
<organism evidence="5 6">
    <name type="scientific">Candidatus Roizmanbacteria bacterium RIFCSPLOWO2_02_FULL_36_11</name>
    <dbReference type="NCBI Taxonomy" id="1802071"/>
    <lineage>
        <taxon>Bacteria</taxon>
        <taxon>Candidatus Roizmaniibacteriota</taxon>
    </lineage>
</organism>
<name>A0A1F7JHU6_9BACT</name>
<sequence length="257" mass="28638">MTAIVDVNNVSKSFFTGVIEVKVLKEVSVKIQKGSFSVIFGPSGCGKSTLLHIILGLEKPSSGKIIFLDKDLYQDSDEDDRSEFRKNHIGMVYQQPNWIKSLTVLENVAFPLLLRGAAKAVSLNKAEEIIKTLAMSDWANYVPTELSSGQQQRIALARALVTDPEVIIADEPTGNLDFESGQELMTLMTKLNKQGKTIVMVTHDLEYLSYSTEAIEMFNGKVIDTYNQTDKAKLLKKLSLTRGKRTFKSKKNNDNVN</sequence>
<keyword evidence="3" id="KW-0067">ATP-binding</keyword>
<dbReference type="FunFam" id="3.40.50.300:FF:000032">
    <property type="entry name" value="Export ABC transporter ATP-binding protein"/>
    <property type="match status" value="1"/>
</dbReference>
<dbReference type="AlphaFoldDB" id="A0A1F7JHU6"/>
<comment type="caution">
    <text evidence="5">The sequence shown here is derived from an EMBL/GenBank/DDBJ whole genome shotgun (WGS) entry which is preliminary data.</text>
</comment>
<evidence type="ECO:0000256" key="1">
    <source>
        <dbReference type="ARBA" id="ARBA00022448"/>
    </source>
</evidence>
<dbReference type="SMART" id="SM00382">
    <property type="entry name" value="AAA"/>
    <property type="match status" value="1"/>
</dbReference>
<dbReference type="InterPro" id="IPR003593">
    <property type="entry name" value="AAA+_ATPase"/>
</dbReference>
<accession>A0A1F7JHU6</accession>
<dbReference type="InterPro" id="IPR027417">
    <property type="entry name" value="P-loop_NTPase"/>
</dbReference>
<keyword evidence="1" id="KW-0813">Transport</keyword>
<reference evidence="5 6" key="1">
    <citation type="journal article" date="2016" name="Nat. Commun.">
        <title>Thousands of microbial genomes shed light on interconnected biogeochemical processes in an aquifer system.</title>
        <authorList>
            <person name="Anantharaman K."/>
            <person name="Brown C.T."/>
            <person name="Hug L.A."/>
            <person name="Sharon I."/>
            <person name="Castelle C.J."/>
            <person name="Probst A.J."/>
            <person name="Thomas B.C."/>
            <person name="Singh A."/>
            <person name="Wilkins M.J."/>
            <person name="Karaoz U."/>
            <person name="Brodie E.L."/>
            <person name="Williams K.H."/>
            <person name="Hubbard S.S."/>
            <person name="Banfield J.F."/>
        </authorList>
    </citation>
    <scope>NUCLEOTIDE SEQUENCE [LARGE SCALE GENOMIC DNA]</scope>
</reference>
<dbReference type="GO" id="GO:0005524">
    <property type="term" value="F:ATP binding"/>
    <property type="evidence" value="ECO:0007669"/>
    <property type="project" value="UniProtKB-KW"/>
</dbReference>